<organism evidence="2 3">
    <name type="scientific">Parascaris equorum</name>
    <name type="common">Equine roundworm</name>
    <dbReference type="NCBI Taxonomy" id="6256"/>
    <lineage>
        <taxon>Eukaryota</taxon>
        <taxon>Metazoa</taxon>
        <taxon>Ecdysozoa</taxon>
        <taxon>Nematoda</taxon>
        <taxon>Chromadorea</taxon>
        <taxon>Rhabditida</taxon>
        <taxon>Spirurina</taxon>
        <taxon>Ascaridomorpha</taxon>
        <taxon>Ascaridoidea</taxon>
        <taxon>Ascarididae</taxon>
        <taxon>Parascaris</taxon>
    </lineage>
</organism>
<protein>
    <submittedName>
        <fullName evidence="3">Uncharacterized protein</fullName>
    </submittedName>
</protein>
<reference evidence="3" key="1">
    <citation type="submission" date="2022-11" db="UniProtKB">
        <authorList>
            <consortium name="WormBaseParasite"/>
        </authorList>
    </citation>
    <scope>IDENTIFICATION</scope>
</reference>
<name>A0A914RAZ9_PAREQ</name>
<feature type="region of interest" description="Disordered" evidence="1">
    <location>
        <begin position="16"/>
        <end position="48"/>
    </location>
</feature>
<evidence type="ECO:0000256" key="1">
    <source>
        <dbReference type="SAM" id="MobiDB-lite"/>
    </source>
</evidence>
<evidence type="ECO:0000313" key="3">
    <source>
        <dbReference type="WBParaSite" id="PEQ_0000345101-mRNA-1"/>
    </source>
</evidence>
<proteinExistence type="predicted"/>
<dbReference type="AlphaFoldDB" id="A0A914RAZ9"/>
<keyword evidence="2" id="KW-1185">Reference proteome</keyword>
<dbReference type="WBParaSite" id="PEQ_0000345101-mRNA-1">
    <property type="protein sequence ID" value="PEQ_0000345101-mRNA-1"/>
    <property type="gene ID" value="PEQ_0000345101"/>
</dbReference>
<accession>A0A914RAZ9</accession>
<evidence type="ECO:0000313" key="2">
    <source>
        <dbReference type="Proteomes" id="UP000887564"/>
    </source>
</evidence>
<dbReference type="Proteomes" id="UP000887564">
    <property type="component" value="Unplaced"/>
</dbReference>
<feature type="compositionally biased region" description="Polar residues" evidence="1">
    <location>
        <begin position="30"/>
        <end position="42"/>
    </location>
</feature>
<sequence>MSVEYDKEGRLHYIPKSLSRSASYDRQREGSTAVTSGEGSSLTDDDDGTNILYKIRREELARGGQPSVRLMAKAFDSIEATVLTPAAPSAMAVTVLGRNTSLSQIEELMGSQSPYGATLQRGGRNPFKNMGMSAEENCLQQQHT</sequence>